<gene>
    <name evidence="1" type="ORF">PSON_ATCC_30995.1.T1700119</name>
</gene>
<comment type="caution">
    <text evidence="1">The sequence shown here is derived from an EMBL/GenBank/DDBJ whole genome shotgun (WGS) entry which is preliminary data.</text>
</comment>
<sequence length="329" mass="37894">MLILTVLNYTYDFNDLVKCQKSHYSCGSCGGIEETDCLTCMENENRYQVRNTCVCKNGYFDIGLPICEKCSYQFKDYKSQSDSCTSSQDNTFRIIISGFNKCQCIQGYYDDGQNEICQSIQYQKQFATIFKLNANFALSNQIEVIMNNFQHVIAILDIMILEQKIARNATIHIQIVVLVYHVQIQKILIDHFIITLVSVYLDILIMVNQQSVKNVIFNVQVVQINLTSFNPVLKQEKYKVIANVQRVIMMQASNFVQIVIKCVCYVNSLQITVHLVIVINIENLTQLLKHVIVKLDILKQMKFVNNVNRVVKHVLNQLIIVFLVVNSEC</sequence>
<dbReference type="PANTHER" id="PTHR15332">
    <property type="entry name" value="PROPROTEIN CONVERTASE SUBTILISIN_KEXIN TYPE 5-LIKE"/>
    <property type="match status" value="1"/>
</dbReference>
<accession>A0A8S1RIG6</accession>
<evidence type="ECO:0000313" key="2">
    <source>
        <dbReference type="Proteomes" id="UP000692954"/>
    </source>
</evidence>
<dbReference type="EMBL" id="CAJJDN010000170">
    <property type="protein sequence ID" value="CAD8126820.1"/>
    <property type="molecule type" value="Genomic_DNA"/>
</dbReference>
<reference evidence="1" key="1">
    <citation type="submission" date="2021-01" db="EMBL/GenBank/DDBJ databases">
        <authorList>
            <consortium name="Genoscope - CEA"/>
            <person name="William W."/>
        </authorList>
    </citation>
    <scope>NUCLEOTIDE SEQUENCE</scope>
</reference>
<organism evidence="1 2">
    <name type="scientific">Paramecium sonneborni</name>
    <dbReference type="NCBI Taxonomy" id="65129"/>
    <lineage>
        <taxon>Eukaryota</taxon>
        <taxon>Sar</taxon>
        <taxon>Alveolata</taxon>
        <taxon>Ciliophora</taxon>
        <taxon>Intramacronucleata</taxon>
        <taxon>Oligohymenophorea</taxon>
        <taxon>Peniculida</taxon>
        <taxon>Parameciidae</taxon>
        <taxon>Paramecium</taxon>
    </lineage>
</organism>
<dbReference type="OrthoDB" id="323570at2759"/>
<name>A0A8S1RIG6_9CILI</name>
<dbReference type="Proteomes" id="UP000692954">
    <property type="component" value="Unassembled WGS sequence"/>
</dbReference>
<dbReference type="PANTHER" id="PTHR15332:SF175">
    <property type="entry name" value="PROPROTEIN CONVERTASE SUBTILISIN_KEXIN TYPE 5-LIKE"/>
    <property type="match status" value="1"/>
</dbReference>
<protein>
    <submittedName>
        <fullName evidence="1">Uncharacterized protein</fullName>
    </submittedName>
</protein>
<proteinExistence type="predicted"/>
<evidence type="ECO:0000313" key="1">
    <source>
        <dbReference type="EMBL" id="CAD8126820.1"/>
    </source>
</evidence>
<keyword evidence="2" id="KW-1185">Reference proteome</keyword>
<dbReference type="AlphaFoldDB" id="A0A8S1RIG6"/>